<dbReference type="Pfam" id="PF11376">
    <property type="entry name" value="DUF3179"/>
    <property type="match status" value="1"/>
</dbReference>
<reference evidence="2 3" key="1">
    <citation type="submission" date="2024-02" db="EMBL/GenBank/DDBJ databases">
        <title>A novel Wenzhouxiangellaceae bacterium, isolated from coastal sediments.</title>
        <authorList>
            <person name="Du Z.-J."/>
            <person name="Ye Y.-Q."/>
            <person name="Zhang X.-Y."/>
        </authorList>
    </citation>
    <scope>NUCLEOTIDE SEQUENCE [LARGE SCALE GENOMIC DNA]</scope>
    <source>
        <strain evidence="2 3">CH-27</strain>
    </source>
</reference>
<dbReference type="EMBL" id="JAZHOG010000001">
    <property type="protein sequence ID" value="MEJ8566047.1"/>
    <property type="molecule type" value="Genomic_DNA"/>
</dbReference>
<accession>A0AAW9R8X8</accession>
<feature type="transmembrane region" description="Helical" evidence="1">
    <location>
        <begin position="6"/>
        <end position="25"/>
    </location>
</feature>
<dbReference type="Proteomes" id="UP001359886">
    <property type="component" value="Unassembled WGS sequence"/>
</dbReference>
<organism evidence="2 3">
    <name type="scientific">Elongatibacter sediminis</name>
    <dbReference type="NCBI Taxonomy" id="3119006"/>
    <lineage>
        <taxon>Bacteria</taxon>
        <taxon>Pseudomonadati</taxon>
        <taxon>Pseudomonadota</taxon>
        <taxon>Gammaproteobacteria</taxon>
        <taxon>Chromatiales</taxon>
        <taxon>Wenzhouxiangellaceae</taxon>
        <taxon>Elongatibacter</taxon>
    </lineage>
</organism>
<sequence length="416" mass="47566">MNETHYTILFWLSMVIAQAGAFVIFKDLADISQWVVQSSRRFTMAVWYHRKLIGAVSITALLIAVLAWVRQPGVCHGALLGALIFLFVFQFVSGMFNPKWMFRSQQHAARFVSVQEAPDYFARSLDRAHFGPESYANVDDIEVLVLETDNGAVAYSDYYLLQPHVVQGDTIDGEEVIMTYCGLTNLGIAYSPRIGERELDLTVMTQLKNNLVLFDRNSGEPIQQLWGRMEGDPTCTTMREWPTYRMPFRSFRALYPEGRVFVNEIAEWGRNPVLAAWDRLVRHGMMLWGVGLNWIQNEKPAFPTIEYTDRRLPMKELVYAISVADDHVVYSRDFIIAQGGLINVTIGGRPVVVYYDPEYDSVAAFFNTSGGPVEQVDLFGRLPDGTRLERVNTLKSRIFWFIYVEFYPGTDVNRVN</sequence>
<evidence type="ECO:0000256" key="1">
    <source>
        <dbReference type="SAM" id="Phobius"/>
    </source>
</evidence>
<evidence type="ECO:0000313" key="2">
    <source>
        <dbReference type="EMBL" id="MEJ8566047.1"/>
    </source>
</evidence>
<name>A0AAW9R8X8_9GAMM</name>
<keyword evidence="3" id="KW-1185">Reference proteome</keyword>
<keyword evidence="1" id="KW-0812">Transmembrane</keyword>
<keyword evidence="1" id="KW-0472">Membrane</keyword>
<dbReference type="AlphaFoldDB" id="A0AAW9R8X8"/>
<gene>
    <name evidence="2" type="ORF">V3330_00305</name>
</gene>
<evidence type="ECO:0000313" key="3">
    <source>
        <dbReference type="Proteomes" id="UP001359886"/>
    </source>
</evidence>
<protein>
    <submittedName>
        <fullName evidence="2">DUF3179 domain-containing (Seleno)protein</fullName>
    </submittedName>
</protein>
<proteinExistence type="predicted"/>
<comment type="caution">
    <text evidence="2">The sequence shown here is derived from an EMBL/GenBank/DDBJ whole genome shotgun (WGS) entry which is preliminary data.</text>
</comment>
<feature type="transmembrane region" description="Helical" evidence="1">
    <location>
        <begin position="76"/>
        <end position="96"/>
    </location>
</feature>
<keyword evidence="1" id="KW-1133">Transmembrane helix</keyword>
<dbReference type="InterPro" id="IPR021516">
    <property type="entry name" value="DUF3179"/>
</dbReference>
<dbReference type="RefSeq" id="WP_354693371.1">
    <property type="nucleotide sequence ID" value="NZ_JAZHOG010000001.1"/>
</dbReference>
<feature type="transmembrane region" description="Helical" evidence="1">
    <location>
        <begin position="46"/>
        <end position="70"/>
    </location>
</feature>